<dbReference type="EMBL" id="SLUK01000009">
    <property type="protein sequence ID" value="TCL42553.1"/>
    <property type="molecule type" value="Genomic_DNA"/>
</dbReference>
<accession>A0A9X8Y7M3</accession>
<feature type="chain" id="PRO_5040969842" description="GLUG domain-containing protein" evidence="1">
    <location>
        <begin position="24"/>
        <end position="420"/>
    </location>
</feature>
<feature type="signal peptide" evidence="1">
    <location>
        <begin position="1"/>
        <end position="23"/>
    </location>
</feature>
<reference evidence="2 3" key="1">
    <citation type="submission" date="2019-03" db="EMBL/GenBank/DDBJ databases">
        <title>Genomic Encyclopedia of Type Strains, Phase IV (KMG-IV): sequencing the most valuable type-strain genomes for metagenomic binning, comparative biology and taxonomic classification.</title>
        <authorList>
            <person name="Goeker M."/>
        </authorList>
    </citation>
    <scope>NUCLEOTIDE SEQUENCE [LARGE SCALE GENOMIC DNA]</scope>
    <source>
        <strain evidence="2 3">DSM 100433</strain>
    </source>
</reference>
<dbReference type="Gene3D" id="2.160.20.110">
    <property type="match status" value="1"/>
</dbReference>
<keyword evidence="3" id="KW-1185">Reference proteome</keyword>
<evidence type="ECO:0000313" key="3">
    <source>
        <dbReference type="Proteomes" id="UP000294682"/>
    </source>
</evidence>
<evidence type="ECO:0000256" key="1">
    <source>
        <dbReference type="SAM" id="SignalP"/>
    </source>
</evidence>
<name>A0A9X8Y7M3_9FIRM</name>
<dbReference type="RefSeq" id="WP_132084863.1">
    <property type="nucleotide sequence ID" value="NZ_SLUK01000009.1"/>
</dbReference>
<protein>
    <recommendedName>
        <fullName evidence="4">GLUG domain-containing protein</fullName>
    </recommendedName>
</protein>
<dbReference type="AlphaFoldDB" id="A0A9X8Y7M3"/>
<evidence type="ECO:0000313" key="2">
    <source>
        <dbReference type="EMBL" id="TCL42553.1"/>
    </source>
</evidence>
<keyword evidence="1" id="KW-0732">Signal</keyword>
<dbReference type="Proteomes" id="UP000294682">
    <property type="component" value="Unassembled WGS sequence"/>
</dbReference>
<gene>
    <name evidence="2" type="ORF">EDD78_10918</name>
</gene>
<evidence type="ECO:0008006" key="4">
    <source>
        <dbReference type="Google" id="ProtNLM"/>
    </source>
</evidence>
<organism evidence="2 3">
    <name type="scientific">Harryflintia acetispora</name>
    <dbReference type="NCBI Taxonomy" id="1849041"/>
    <lineage>
        <taxon>Bacteria</taxon>
        <taxon>Bacillati</taxon>
        <taxon>Bacillota</taxon>
        <taxon>Clostridia</taxon>
        <taxon>Eubacteriales</taxon>
        <taxon>Oscillospiraceae</taxon>
        <taxon>Harryflintia</taxon>
    </lineage>
</organism>
<sequence length="420" mass="44097">MKRWIGAVLAACLLVLSAVPAAAQESGVRLTAQQAGARREYGVYVTLDPASARAKDYSYELLEGGSVIASREHVADTACFLPIVNIDAASPGRYTVRVTAYPSGERAGFERAASIQKEFGTAKGCSCATADRFQLGSGTENDPYLVGTLGQLLHVNQHATQKCYYMQTADIQFGDYTSMVDDYGVVKLHSGSTYDGNGHVIRGGSVKVTRTGDNAEVFSLKNGNLLNTGFEDMTFSVNSSGYGAAPVGGHSGTVKRCYAININAVGRNHAGGLINCWGIGAEDCYTAGIKASSTSDSTYGSGGLIGYLGSPGAVSPTVARTYAFPAKLSAPKISGIGYIRAGSILNSFYLKGTASYGSLPGNDNTNAAPLELSQFADQSRFEAAGWDFENVWTMGEITYNDASGNAVTAAAPVLRVFAKR</sequence>
<comment type="caution">
    <text evidence="2">The sequence shown here is derived from an EMBL/GenBank/DDBJ whole genome shotgun (WGS) entry which is preliminary data.</text>
</comment>
<proteinExistence type="predicted"/>